<evidence type="ECO:0000313" key="3">
    <source>
        <dbReference type="Proteomes" id="UP000500857"/>
    </source>
</evidence>
<dbReference type="CDD" id="cd01741">
    <property type="entry name" value="GATase1_1"/>
    <property type="match status" value="1"/>
</dbReference>
<dbReference type="PANTHER" id="PTHR42695">
    <property type="entry name" value="GLUTAMINE AMIDOTRANSFERASE YLR126C-RELATED"/>
    <property type="match status" value="1"/>
</dbReference>
<dbReference type="Proteomes" id="UP000500857">
    <property type="component" value="Chromosome"/>
</dbReference>
<dbReference type="FunFam" id="3.40.50.880:FF:000033">
    <property type="entry name" value="Glutamine amidotransferase class-I"/>
    <property type="match status" value="1"/>
</dbReference>
<sequence>MQQHPTGTRILAIQHADCENLGYFETVLRQLKIPFDYLDVSSGETFPLTLNNYTHLIVLGGFMSAYQEREYPWLRYECDLIEYALEREIGIVGICLGAQLIAKVLGASVQKGDRGSEIGWYDVVLTPDAQQDPLLKEFPHQFKALQWHGDTFDLPEKAVRLASSSKYENQAFRYGDRVWGLQFHLEVTEEIIQRWLVNHNQRHPVPQQIPPYPIQKATSKNLSEFQTMADRFIEQFIAVTTPVSQSS</sequence>
<dbReference type="AlphaFoldDB" id="A0A6H1TRU1"/>
<keyword evidence="2" id="KW-0808">Transferase</keyword>
<feature type="domain" description="Glutamine amidotransferase" evidence="1">
    <location>
        <begin position="43"/>
        <end position="189"/>
    </location>
</feature>
<gene>
    <name evidence="2" type="ORF">HCG48_00525</name>
</gene>
<dbReference type="RefSeq" id="WP_168567418.1">
    <property type="nucleotide sequence ID" value="NZ_CP051167.1"/>
</dbReference>
<dbReference type="SUPFAM" id="SSF52317">
    <property type="entry name" value="Class I glutamine amidotransferase-like"/>
    <property type="match status" value="1"/>
</dbReference>
<reference evidence="2 3" key="1">
    <citation type="submission" date="2020-04" db="EMBL/GenBank/DDBJ databases">
        <authorList>
            <person name="Basu S."/>
            <person name="Maruthanayagam V."/>
            <person name="Chakraborty S."/>
            <person name="Pramanik A."/>
            <person name="Mukherjee J."/>
            <person name="Brink B."/>
        </authorList>
    </citation>
    <scope>NUCLEOTIDE SEQUENCE [LARGE SCALE GENOMIC DNA]</scope>
    <source>
        <strain evidence="2 3">AP17</strain>
    </source>
</reference>
<accession>A0A6H1TRU1</accession>
<proteinExistence type="predicted"/>
<dbReference type="InterPro" id="IPR029062">
    <property type="entry name" value="Class_I_gatase-like"/>
</dbReference>
<keyword evidence="3" id="KW-1185">Reference proteome</keyword>
<dbReference type="GO" id="GO:0005829">
    <property type="term" value="C:cytosol"/>
    <property type="evidence" value="ECO:0007669"/>
    <property type="project" value="TreeGrafter"/>
</dbReference>
<dbReference type="Pfam" id="PF00117">
    <property type="entry name" value="GATase"/>
    <property type="match status" value="1"/>
</dbReference>
<evidence type="ECO:0000259" key="1">
    <source>
        <dbReference type="Pfam" id="PF00117"/>
    </source>
</evidence>
<dbReference type="PROSITE" id="PS51273">
    <property type="entry name" value="GATASE_TYPE_1"/>
    <property type="match status" value="1"/>
</dbReference>
<dbReference type="GO" id="GO:0016740">
    <property type="term" value="F:transferase activity"/>
    <property type="evidence" value="ECO:0007669"/>
    <property type="project" value="UniProtKB-KW"/>
</dbReference>
<dbReference type="InterPro" id="IPR044992">
    <property type="entry name" value="ChyE-like"/>
</dbReference>
<dbReference type="KEGG" id="oxy:HCG48_00525"/>
<keyword evidence="2" id="KW-0315">Glutamine amidotransferase</keyword>
<evidence type="ECO:0000313" key="2">
    <source>
        <dbReference type="EMBL" id="QIZ69261.1"/>
    </source>
</evidence>
<dbReference type="Gene3D" id="3.40.50.880">
    <property type="match status" value="1"/>
</dbReference>
<dbReference type="InterPro" id="IPR017926">
    <property type="entry name" value="GATASE"/>
</dbReference>
<dbReference type="EMBL" id="CP051167">
    <property type="protein sequence ID" value="QIZ69261.1"/>
    <property type="molecule type" value="Genomic_DNA"/>
</dbReference>
<name>A0A6H1TRU1_9CYAN</name>
<protein>
    <submittedName>
        <fullName evidence="2">Type 1 glutamine amidotransferase</fullName>
    </submittedName>
</protein>
<dbReference type="PANTHER" id="PTHR42695:SF5">
    <property type="entry name" value="GLUTAMINE AMIDOTRANSFERASE YLR126C-RELATED"/>
    <property type="match status" value="1"/>
</dbReference>
<organism evidence="2 3">
    <name type="scientific">Oxynema aestuarii AP17</name>
    <dbReference type="NCBI Taxonomy" id="2064643"/>
    <lineage>
        <taxon>Bacteria</taxon>
        <taxon>Bacillati</taxon>
        <taxon>Cyanobacteriota</taxon>
        <taxon>Cyanophyceae</taxon>
        <taxon>Oscillatoriophycideae</taxon>
        <taxon>Oscillatoriales</taxon>
        <taxon>Oscillatoriaceae</taxon>
        <taxon>Oxynema</taxon>
        <taxon>Oxynema aestuarii</taxon>
    </lineage>
</organism>